<evidence type="ECO:0000256" key="8">
    <source>
        <dbReference type="SAM" id="MobiDB-lite"/>
    </source>
</evidence>
<dbReference type="InterPro" id="IPR058719">
    <property type="entry name" value="WHD_LYAR"/>
</dbReference>
<feature type="compositionally biased region" description="Basic and acidic residues" evidence="8">
    <location>
        <begin position="230"/>
        <end position="239"/>
    </location>
</feature>
<evidence type="ECO:0000259" key="10">
    <source>
        <dbReference type="Pfam" id="PF12874"/>
    </source>
</evidence>
<dbReference type="AlphaFoldDB" id="A0AAW1T6X9"/>
<keyword evidence="2" id="KW-0479">Metal-binding</keyword>
<keyword evidence="4 7" id="KW-0863">Zinc-finger</keyword>
<organism evidence="12 13">
    <name type="scientific">Apatococcus fuscideae</name>
    <dbReference type="NCBI Taxonomy" id="2026836"/>
    <lineage>
        <taxon>Eukaryota</taxon>
        <taxon>Viridiplantae</taxon>
        <taxon>Chlorophyta</taxon>
        <taxon>core chlorophytes</taxon>
        <taxon>Trebouxiophyceae</taxon>
        <taxon>Chlorellales</taxon>
        <taxon>Chlorellaceae</taxon>
        <taxon>Apatococcus</taxon>
    </lineage>
</organism>
<dbReference type="InterPro" id="IPR036236">
    <property type="entry name" value="Znf_C2H2_sf"/>
</dbReference>
<accession>A0AAW1T6X9</accession>
<keyword evidence="5" id="KW-0862">Zinc</keyword>
<dbReference type="InterPro" id="IPR013087">
    <property type="entry name" value="Znf_C2H2_type"/>
</dbReference>
<evidence type="ECO:0008006" key="14">
    <source>
        <dbReference type="Google" id="ProtNLM"/>
    </source>
</evidence>
<dbReference type="GO" id="GO:0005730">
    <property type="term" value="C:nucleolus"/>
    <property type="evidence" value="ECO:0007669"/>
    <property type="project" value="TreeGrafter"/>
</dbReference>
<dbReference type="PANTHER" id="PTHR13100:SF10">
    <property type="entry name" value="CELL GROWTH-REGULATING NUCLEOLAR PROTEIN"/>
    <property type="match status" value="1"/>
</dbReference>
<dbReference type="SUPFAM" id="SSF57667">
    <property type="entry name" value="beta-beta-alpha zinc fingers"/>
    <property type="match status" value="3"/>
</dbReference>
<evidence type="ECO:0000256" key="5">
    <source>
        <dbReference type="ARBA" id="ARBA00022833"/>
    </source>
</evidence>
<feature type="domain" description="Zinc finger C2H2 LYAR-type" evidence="9">
    <location>
        <begin position="30"/>
        <end position="57"/>
    </location>
</feature>
<sequence>MTWFNCEDCGDTVKKPKVPNHLQSCSASRFSCIDCGRTFDRHTVGGHNTCVSEQQKYAQGATKPGGFAAEGYFAGGQQAGLTAAAAQAAGLEYLATRAPWRCSICNVTCTSQDTLTGHASGLKHRRKVRAAGKAVGNGQAEPEAGLADEQAPPAAHGAPAAAGTAAGSALESEKSADGKKAKKRKLEAAADEPAAPEVVPSEGLAPKKKKAKQLLEPLETVQEAAAPESKGLKGKEDMNGHSTSADKPVQVQPKKKLKAENGAAVPDPQARSKRKRADQAVSAKSTAEATSKRQKMLEQPVKLTAAPVSPHAKLNGAAKGRKKPKWRKLAIQHLQAKGGVMKVKALQRQLIHDAGGTSKEGLAESMLRDWQHSRHFSVEEDTIKLKT</sequence>
<protein>
    <recommendedName>
        <fullName evidence="14">Zinc finger C2H2 LYAR-type domain-containing protein</fullName>
    </recommendedName>
</protein>
<feature type="domain" description="C2H2-type" evidence="10">
    <location>
        <begin position="100"/>
        <end position="124"/>
    </location>
</feature>
<feature type="domain" description="Cell growth-regulating nucleolar protein-like winged helix" evidence="11">
    <location>
        <begin position="322"/>
        <end position="386"/>
    </location>
</feature>
<dbReference type="GO" id="GO:0008270">
    <property type="term" value="F:zinc ion binding"/>
    <property type="evidence" value="ECO:0007669"/>
    <property type="project" value="UniProtKB-KW"/>
</dbReference>
<evidence type="ECO:0000259" key="11">
    <source>
        <dbReference type="Pfam" id="PF25879"/>
    </source>
</evidence>
<dbReference type="Pfam" id="PF12874">
    <property type="entry name" value="zf-met"/>
    <property type="match status" value="1"/>
</dbReference>
<dbReference type="PANTHER" id="PTHR13100">
    <property type="entry name" value="CELL GROWTH-REGULATING NUCLEOLAR PROTEIN LYAR"/>
    <property type="match status" value="1"/>
</dbReference>
<keyword evidence="13" id="KW-1185">Reference proteome</keyword>
<dbReference type="Pfam" id="PF08790">
    <property type="entry name" value="zf-LYAR"/>
    <property type="match status" value="1"/>
</dbReference>
<comment type="caution">
    <text evidence="12">The sequence shown here is derived from an EMBL/GenBank/DDBJ whole genome shotgun (WGS) entry which is preliminary data.</text>
</comment>
<evidence type="ECO:0000256" key="6">
    <source>
        <dbReference type="ARBA" id="ARBA00023242"/>
    </source>
</evidence>
<dbReference type="InterPro" id="IPR014898">
    <property type="entry name" value="Znf_C2H2_LYAR"/>
</dbReference>
<evidence type="ECO:0000256" key="3">
    <source>
        <dbReference type="ARBA" id="ARBA00022737"/>
    </source>
</evidence>
<dbReference type="Proteomes" id="UP001485043">
    <property type="component" value="Unassembled WGS sequence"/>
</dbReference>
<dbReference type="FunFam" id="3.30.1490.490:FF:000001">
    <property type="entry name" value="cell growth-regulating nucleolar protein-like"/>
    <property type="match status" value="1"/>
</dbReference>
<gene>
    <name evidence="12" type="ORF">WJX84_008942</name>
</gene>
<name>A0AAW1T6X9_9CHLO</name>
<dbReference type="GO" id="GO:0003677">
    <property type="term" value="F:DNA binding"/>
    <property type="evidence" value="ECO:0007669"/>
    <property type="project" value="InterPro"/>
</dbReference>
<evidence type="ECO:0000313" key="12">
    <source>
        <dbReference type="EMBL" id="KAK9864726.1"/>
    </source>
</evidence>
<dbReference type="GO" id="GO:0006364">
    <property type="term" value="P:rRNA processing"/>
    <property type="evidence" value="ECO:0007669"/>
    <property type="project" value="TreeGrafter"/>
</dbReference>
<feature type="compositionally biased region" description="Low complexity" evidence="8">
    <location>
        <begin position="191"/>
        <end position="200"/>
    </location>
</feature>
<dbReference type="PROSITE" id="PS51804">
    <property type="entry name" value="ZF_C2HC_LYAR"/>
    <property type="match status" value="2"/>
</dbReference>
<dbReference type="Gene3D" id="3.30.160.60">
    <property type="entry name" value="Classic Zinc Finger"/>
    <property type="match status" value="1"/>
</dbReference>
<dbReference type="Gene3D" id="3.30.1490.490">
    <property type="match status" value="1"/>
</dbReference>
<feature type="region of interest" description="Disordered" evidence="8">
    <location>
        <begin position="130"/>
        <end position="326"/>
    </location>
</feature>
<evidence type="ECO:0000256" key="2">
    <source>
        <dbReference type="ARBA" id="ARBA00022723"/>
    </source>
</evidence>
<proteinExistence type="predicted"/>
<dbReference type="EMBL" id="JALJOV010000321">
    <property type="protein sequence ID" value="KAK9864726.1"/>
    <property type="molecule type" value="Genomic_DNA"/>
</dbReference>
<keyword evidence="6" id="KW-0539">Nucleus</keyword>
<dbReference type="GO" id="GO:0000122">
    <property type="term" value="P:negative regulation of transcription by RNA polymerase II"/>
    <property type="evidence" value="ECO:0007669"/>
    <property type="project" value="TreeGrafter"/>
</dbReference>
<dbReference type="Pfam" id="PF25879">
    <property type="entry name" value="WHD_LYAR"/>
    <property type="match status" value="1"/>
</dbReference>
<evidence type="ECO:0000256" key="7">
    <source>
        <dbReference type="PROSITE-ProRule" id="PRU01145"/>
    </source>
</evidence>
<reference evidence="12 13" key="1">
    <citation type="journal article" date="2024" name="Nat. Commun.">
        <title>Phylogenomics reveals the evolutionary origins of lichenization in chlorophyte algae.</title>
        <authorList>
            <person name="Puginier C."/>
            <person name="Libourel C."/>
            <person name="Otte J."/>
            <person name="Skaloud P."/>
            <person name="Haon M."/>
            <person name="Grisel S."/>
            <person name="Petersen M."/>
            <person name="Berrin J.G."/>
            <person name="Delaux P.M."/>
            <person name="Dal Grande F."/>
            <person name="Keller J."/>
        </authorList>
    </citation>
    <scope>NUCLEOTIDE SEQUENCE [LARGE SCALE GENOMIC DNA]</scope>
    <source>
        <strain evidence="12 13">SAG 2523</strain>
    </source>
</reference>
<evidence type="ECO:0000313" key="13">
    <source>
        <dbReference type="Proteomes" id="UP001485043"/>
    </source>
</evidence>
<feature type="compositionally biased region" description="Low complexity" evidence="8">
    <location>
        <begin position="151"/>
        <end position="169"/>
    </location>
</feature>
<comment type="subcellular location">
    <subcellularLocation>
        <location evidence="1">Nucleus</location>
    </subcellularLocation>
</comment>
<dbReference type="InterPro" id="IPR039999">
    <property type="entry name" value="LYAR"/>
</dbReference>
<evidence type="ECO:0000256" key="1">
    <source>
        <dbReference type="ARBA" id="ARBA00004123"/>
    </source>
</evidence>
<evidence type="ECO:0000259" key="9">
    <source>
        <dbReference type="Pfam" id="PF08790"/>
    </source>
</evidence>
<evidence type="ECO:0000256" key="4">
    <source>
        <dbReference type="ARBA" id="ARBA00022771"/>
    </source>
</evidence>
<keyword evidence="3" id="KW-0677">Repeat</keyword>